<organism evidence="1 2">
    <name type="scientific">Leucobacter iarius</name>
    <dbReference type="NCBI Taxonomy" id="333963"/>
    <lineage>
        <taxon>Bacteria</taxon>
        <taxon>Bacillati</taxon>
        <taxon>Actinomycetota</taxon>
        <taxon>Actinomycetes</taxon>
        <taxon>Micrococcales</taxon>
        <taxon>Microbacteriaceae</taxon>
        <taxon>Leucobacter</taxon>
    </lineage>
</organism>
<dbReference type="InterPro" id="IPR024997">
    <property type="entry name" value="DUF3892"/>
</dbReference>
<evidence type="ECO:0000313" key="2">
    <source>
        <dbReference type="Proteomes" id="UP001500851"/>
    </source>
</evidence>
<dbReference type="Proteomes" id="UP001500851">
    <property type="component" value="Unassembled WGS sequence"/>
</dbReference>
<dbReference type="Pfam" id="PF13031">
    <property type="entry name" value="DUF3892"/>
    <property type="match status" value="1"/>
</dbReference>
<protein>
    <recommendedName>
        <fullName evidence="3">DUF3892 domain-containing protein</fullName>
    </recommendedName>
</protein>
<accession>A0ABN2LF57</accession>
<evidence type="ECO:0008006" key="3">
    <source>
        <dbReference type="Google" id="ProtNLM"/>
    </source>
</evidence>
<comment type="caution">
    <text evidence="1">The sequence shown here is derived from an EMBL/GenBank/DDBJ whole genome shotgun (WGS) entry which is preliminary data.</text>
</comment>
<name>A0ABN2LF57_9MICO</name>
<sequence>MTLQVRGSDKDRDGDIIGLCGVGWRHTKAQAVSNIKLNPAAYLVSVGGRSVYVKVGRRNGGDYLTTAADSYSPNNLDNMPDC</sequence>
<evidence type="ECO:0000313" key="1">
    <source>
        <dbReference type="EMBL" id="GAA1786604.1"/>
    </source>
</evidence>
<dbReference type="EMBL" id="BAAAOB010000001">
    <property type="protein sequence ID" value="GAA1786604.1"/>
    <property type="molecule type" value="Genomic_DNA"/>
</dbReference>
<reference evidence="1 2" key="1">
    <citation type="journal article" date="2019" name="Int. J. Syst. Evol. Microbiol.">
        <title>The Global Catalogue of Microorganisms (GCM) 10K type strain sequencing project: providing services to taxonomists for standard genome sequencing and annotation.</title>
        <authorList>
            <consortium name="The Broad Institute Genomics Platform"/>
            <consortium name="The Broad Institute Genome Sequencing Center for Infectious Disease"/>
            <person name="Wu L."/>
            <person name="Ma J."/>
        </authorList>
    </citation>
    <scope>NUCLEOTIDE SEQUENCE [LARGE SCALE GENOMIC DNA]</scope>
    <source>
        <strain evidence="1 2">JCM 14736</strain>
    </source>
</reference>
<dbReference type="RefSeq" id="WP_344030990.1">
    <property type="nucleotide sequence ID" value="NZ_BAAAOB010000001.1"/>
</dbReference>
<keyword evidence="2" id="KW-1185">Reference proteome</keyword>
<proteinExistence type="predicted"/>
<gene>
    <name evidence="1" type="ORF">GCM10009768_14360</name>
</gene>